<gene>
    <name evidence="2" type="ORF">B0T24DRAFT_689902</name>
</gene>
<dbReference type="PANTHER" id="PTHR37542">
    <property type="entry name" value="HELO DOMAIN-CONTAINING PROTEIN-RELATED"/>
    <property type="match status" value="1"/>
</dbReference>
<feature type="domain" description="Protein kinase" evidence="1">
    <location>
        <begin position="1"/>
        <end position="184"/>
    </location>
</feature>
<organism evidence="2 3">
    <name type="scientific">Lasiosphaeria ovina</name>
    <dbReference type="NCBI Taxonomy" id="92902"/>
    <lineage>
        <taxon>Eukaryota</taxon>
        <taxon>Fungi</taxon>
        <taxon>Dikarya</taxon>
        <taxon>Ascomycota</taxon>
        <taxon>Pezizomycotina</taxon>
        <taxon>Sordariomycetes</taxon>
        <taxon>Sordariomycetidae</taxon>
        <taxon>Sordariales</taxon>
        <taxon>Lasiosphaeriaceae</taxon>
        <taxon>Lasiosphaeria</taxon>
    </lineage>
</organism>
<reference evidence="2" key="2">
    <citation type="submission" date="2023-06" db="EMBL/GenBank/DDBJ databases">
        <authorList>
            <consortium name="Lawrence Berkeley National Laboratory"/>
            <person name="Haridas S."/>
            <person name="Hensen N."/>
            <person name="Bonometti L."/>
            <person name="Westerberg I."/>
            <person name="Brannstrom I.O."/>
            <person name="Guillou S."/>
            <person name="Cros-Aarteil S."/>
            <person name="Calhoun S."/>
            <person name="Kuo A."/>
            <person name="Mondo S."/>
            <person name="Pangilinan J."/>
            <person name="Riley R."/>
            <person name="Labutti K."/>
            <person name="Andreopoulos B."/>
            <person name="Lipzen A."/>
            <person name="Chen C."/>
            <person name="Yanf M."/>
            <person name="Daum C."/>
            <person name="Ng V."/>
            <person name="Clum A."/>
            <person name="Steindorff A."/>
            <person name="Ohm R."/>
            <person name="Martin F."/>
            <person name="Silar P."/>
            <person name="Natvig D."/>
            <person name="Lalanne C."/>
            <person name="Gautier V."/>
            <person name="Ament-Velasquez S.L."/>
            <person name="Kruys A."/>
            <person name="Hutchinson M.I."/>
            <person name="Powell A.J."/>
            <person name="Barry K."/>
            <person name="Miller A.N."/>
            <person name="Grigoriev I.V."/>
            <person name="Debuchy R."/>
            <person name="Gladieux P."/>
            <person name="Thoren M.H."/>
            <person name="Johannesson H."/>
        </authorList>
    </citation>
    <scope>NUCLEOTIDE SEQUENCE</scope>
    <source>
        <strain evidence="2">CBS 958.72</strain>
    </source>
</reference>
<evidence type="ECO:0000259" key="1">
    <source>
        <dbReference type="PROSITE" id="PS50011"/>
    </source>
</evidence>
<reference evidence="2" key="1">
    <citation type="journal article" date="2023" name="Mol. Phylogenet. Evol.">
        <title>Genome-scale phylogeny and comparative genomics of the fungal order Sordariales.</title>
        <authorList>
            <person name="Hensen N."/>
            <person name="Bonometti L."/>
            <person name="Westerberg I."/>
            <person name="Brannstrom I.O."/>
            <person name="Guillou S."/>
            <person name="Cros-Aarteil S."/>
            <person name="Calhoun S."/>
            <person name="Haridas S."/>
            <person name="Kuo A."/>
            <person name="Mondo S."/>
            <person name="Pangilinan J."/>
            <person name="Riley R."/>
            <person name="LaButti K."/>
            <person name="Andreopoulos B."/>
            <person name="Lipzen A."/>
            <person name="Chen C."/>
            <person name="Yan M."/>
            <person name="Daum C."/>
            <person name="Ng V."/>
            <person name="Clum A."/>
            <person name="Steindorff A."/>
            <person name="Ohm R.A."/>
            <person name="Martin F."/>
            <person name="Silar P."/>
            <person name="Natvig D.O."/>
            <person name="Lalanne C."/>
            <person name="Gautier V."/>
            <person name="Ament-Velasquez S.L."/>
            <person name="Kruys A."/>
            <person name="Hutchinson M.I."/>
            <person name="Powell A.J."/>
            <person name="Barry K."/>
            <person name="Miller A.N."/>
            <person name="Grigoriev I.V."/>
            <person name="Debuchy R."/>
            <person name="Gladieux P."/>
            <person name="Hiltunen Thoren M."/>
            <person name="Johannesson H."/>
        </authorList>
    </citation>
    <scope>NUCLEOTIDE SEQUENCE</scope>
    <source>
        <strain evidence="2">CBS 958.72</strain>
    </source>
</reference>
<dbReference type="InterPro" id="IPR000719">
    <property type="entry name" value="Prot_kinase_dom"/>
</dbReference>
<accession>A0AAE0TZ09</accession>
<name>A0AAE0TZ09_9PEZI</name>
<protein>
    <recommendedName>
        <fullName evidence="1">Protein kinase domain-containing protein</fullName>
    </recommendedName>
</protein>
<dbReference type="GO" id="GO:0004672">
    <property type="term" value="F:protein kinase activity"/>
    <property type="evidence" value="ECO:0007669"/>
    <property type="project" value="InterPro"/>
</dbReference>
<comment type="caution">
    <text evidence="2">The sequence shown here is derived from an EMBL/GenBank/DDBJ whole genome shotgun (WGS) entry which is preliminary data.</text>
</comment>
<dbReference type="SUPFAM" id="SSF56112">
    <property type="entry name" value="Protein kinase-like (PK-like)"/>
    <property type="match status" value="1"/>
</dbReference>
<dbReference type="EMBL" id="JAULSN010000001">
    <property type="protein sequence ID" value="KAK3384640.1"/>
    <property type="molecule type" value="Genomic_DNA"/>
</dbReference>
<evidence type="ECO:0000313" key="2">
    <source>
        <dbReference type="EMBL" id="KAK3384640.1"/>
    </source>
</evidence>
<dbReference type="PROSITE" id="PS50011">
    <property type="entry name" value="PROTEIN_KINASE_DOM"/>
    <property type="match status" value="1"/>
</dbReference>
<dbReference type="PANTHER" id="PTHR37542:SF3">
    <property type="entry name" value="PRION-INHIBITION AND PROPAGATION HELO DOMAIN-CONTAINING PROTEIN"/>
    <property type="match status" value="1"/>
</dbReference>
<feature type="non-terminal residue" evidence="2">
    <location>
        <position position="1"/>
    </location>
</feature>
<proteinExistence type="predicted"/>
<dbReference type="GO" id="GO:0005524">
    <property type="term" value="F:ATP binding"/>
    <property type="evidence" value="ECO:0007669"/>
    <property type="project" value="InterPro"/>
</dbReference>
<dbReference type="AlphaFoldDB" id="A0AAE0TZ09"/>
<dbReference type="Proteomes" id="UP001287356">
    <property type="component" value="Unassembled WGS sequence"/>
</dbReference>
<evidence type="ECO:0000313" key="3">
    <source>
        <dbReference type="Proteomes" id="UP001287356"/>
    </source>
</evidence>
<dbReference type="Gene3D" id="1.10.510.10">
    <property type="entry name" value="Transferase(Phosphotransferase) domain 1"/>
    <property type="match status" value="1"/>
</dbReference>
<sequence>DKYQLASRLADFLASFHTIGWLHENFHSNNVFYFNSSVDEGNISVAQSGILREPHIVGLNKSRPGSNAWHTEGPLPDSDYQEYQHPQYQKTKRFRIGYDYFSLGMVLLEIGLWTPISTWTKSSKERMLLDPSKLRDLLVDRCLPRLGPRMGREYQKIVRLLLTDELDPHPEMPNPDPQSEHSAFDEFIKRVVEPLARRASVYAEV</sequence>
<keyword evidence="3" id="KW-1185">Reference proteome</keyword>
<dbReference type="InterPro" id="IPR011009">
    <property type="entry name" value="Kinase-like_dom_sf"/>
</dbReference>